<reference evidence="3" key="1">
    <citation type="submission" date="2017-02" db="EMBL/GenBank/DDBJ databases">
        <title>Comparative genomics and description of representatives of a novel lineage of planctomycetes thriving in anoxic sediments.</title>
        <authorList>
            <person name="Spring S."/>
            <person name="Bunk B."/>
            <person name="Sproer C."/>
        </authorList>
    </citation>
    <scope>NUCLEOTIDE SEQUENCE [LARGE SCALE GENOMIC DNA]</scope>
    <source>
        <strain evidence="3">ST-NAGAB-D1</strain>
    </source>
</reference>
<feature type="transmembrane region" description="Helical" evidence="1">
    <location>
        <begin position="7"/>
        <end position="26"/>
    </location>
</feature>
<evidence type="ECO:0000313" key="2">
    <source>
        <dbReference type="EMBL" id="AQT67367.1"/>
    </source>
</evidence>
<keyword evidence="3" id="KW-1185">Reference proteome</keyword>
<evidence type="ECO:0000256" key="1">
    <source>
        <dbReference type="SAM" id="Phobius"/>
    </source>
</evidence>
<dbReference type="AlphaFoldDB" id="A0A1U9NHX6"/>
<dbReference type="Proteomes" id="UP000189674">
    <property type="component" value="Chromosome"/>
</dbReference>
<organism evidence="2 3">
    <name type="scientific">Anaerohalosphaera lusitana</name>
    <dbReference type="NCBI Taxonomy" id="1936003"/>
    <lineage>
        <taxon>Bacteria</taxon>
        <taxon>Pseudomonadati</taxon>
        <taxon>Planctomycetota</taxon>
        <taxon>Phycisphaerae</taxon>
        <taxon>Sedimentisphaerales</taxon>
        <taxon>Anaerohalosphaeraceae</taxon>
        <taxon>Anaerohalosphaera</taxon>
    </lineage>
</organism>
<dbReference type="RefSeq" id="WP_146659552.1">
    <property type="nucleotide sequence ID" value="NZ_CP019791.1"/>
</dbReference>
<protein>
    <submittedName>
        <fullName evidence="2">Uncharacterized protein</fullName>
    </submittedName>
</protein>
<sequence length="88" mass="9447">MSREKKVMLSGAGVSCALGLVTIGPPDLISQWFYATVSVAVYFMYVGVLRVVLGRITGIKQAVIFAVMGVLTAYAGTWGFLWIMRGVG</sequence>
<name>A0A1U9NHX6_9BACT</name>
<feature type="transmembrane region" description="Helical" evidence="1">
    <location>
        <begin position="62"/>
        <end position="84"/>
    </location>
</feature>
<proteinExistence type="predicted"/>
<feature type="transmembrane region" description="Helical" evidence="1">
    <location>
        <begin position="32"/>
        <end position="53"/>
    </location>
</feature>
<keyword evidence="1" id="KW-0812">Transmembrane</keyword>
<accession>A0A1U9NHX6</accession>
<keyword evidence="1" id="KW-0472">Membrane</keyword>
<dbReference type="EMBL" id="CP019791">
    <property type="protein sequence ID" value="AQT67367.1"/>
    <property type="molecule type" value="Genomic_DNA"/>
</dbReference>
<dbReference type="STRING" id="1936003.STSP2_00511"/>
<keyword evidence="1" id="KW-1133">Transmembrane helix</keyword>
<dbReference type="KEGG" id="alus:STSP2_00511"/>
<gene>
    <name evidence="2" type="ORF">STSP2_00511</name>
</gene>
<evidence type="ECO:0000313" key="3">
    <source>
        <dbReference type="Proteomes" id="UP000189674"/>
    </source>
</evidence>